<dbReference type="SUPFAM" id="SSF82171">
    <property type="entry name" value="DPP6 N-terminal domain-like"/>
    <property type="match status" value="1"/>
</dbReference>
<keyword evidence="2" id="KW-0720">Serine protease</keyword>
<dbReference type="KEGG" id="mend:L6E24_02500"/>
<dbReference type="Gene3D" id="2.120.10.30">
    <property type="entry name" value="TolB, C-terminal domain"/>
    <property type="match status" value="2"/>
</dbReference>
<dbReference type="SUPFAM" id="SSF53474">
    <property type="entry name" value="alpha/beta-Hydrolases"/>
    <property type="match status" value="1"/>
</dbReference>
<dbReference type="Pfam" id="PF00326">
    <property type="entry name" value="Peptidase_S9"/>
    <property type="match status" value="1"/>
</dbReference>
<dbReference type="AlphaFoldDB" id="A0A9E7PPD0"/>
<dbReference type="Pfam" id="PF07676">
    <property type="entry name" value="PD40"/>
    <property type="match status" value="3"/>
</dbReference>
<dbReference type="PANTHER" id="PTHR42776:SF27">
    <property type="entry name" value="DIPEPTIDYL PEPTIDASE FAMILY MEMBER 6"/>
    <property type="match status" value="1"/>
</dbReference>
<proteinExistence type="predicted"/>
<dbReference type="EMBL" id="CP096115">
    <property type="protein sequence ID" value="UUX93017.1"/>
    <property type="molecule type" value="Genomic_DNA"/>
</dbReference>
<feature type="domain" description="Peptidase S9 prolyl oligopeptidase catalytic" evidence="4">
    <location>
        <begin position="456"/>
        <end position="656"/>
    </location>
</feature>
<evidence type="ECO:0000313" key="5">
    <source>
        <dbReference type="EMBL" id="UUX93017.1"/>
    </source>
</evidence>
<evidence type="ECO:0000256" key="1">
    <source>
        <dbReference type="ARBA" id="ARBA00022801"/>
    </source>
</evidence>
<dbReference type="Gene3D" id="3.40.50.1820">
    <property type="entry name" value="alpha/beta hydrolase"/>
    <property type="match status" value="1"/>
</dbReference>
<dbReference type="PANTHER" id="PTHR42776">
    <property type="entry name" value="SERINE PEPTIDASE S9 FAMILY MEMBER"/>
    <property type="match status" value="1"/>
</dbReference>
<dbReference type="GeneID" id="74306529"/>
<gene>
    <name evidence="5" type="ORF">L6E24_02500</name>
</gene>
<dbReference type="GO" id="GO:0004252">
    <property type="term" value="F:serine-type endopeptidase activity"/>
    <property type="evidence" value="ECO:0007669"/>
    <property type="project" value="TreeGrafter"/>
</dbReference>
<evidence type="ECO:0000256" key="3">
    <source>
        <dbReference type="SAM" id="MobiDB-lite"/>
    </source>
</evidence>
<dbReference type="InterPro" id="IPR011042">
    <property type="entry name" value="6-blade_b-propeller_TolB-like"/>
</dbReference>
<organism evidence="5 6">
    <name type="scientific">Methanoplanus endosymbiosus</name>
    <dbReference type="NCBI Taxonomy" id="33865"/>
    <lineage>
        <taxon>Archaea</taxon>
        <taxon>Methanobacteriati</taxon>
        <taxon>Methanobacteriota</taxon>
        <taxon>Stenosarchaea group</taxon>
        <taxon>Methanomicrobia</taxon>
        <taxon>Methanomicrobiales</taxon>
        <taxon>Methanomicrobiaceae</taxon>
        <taxon>Methanoplanus</taxon>
    </lineage>
</organism>
<dbReference type="InterPro" id="IPR029058">
    <property type="entry name" value="AB_hydrolase_fold"/>
</dbReference>
<feature type="region of interest" description="Disordered" evidence="3">
    <location>
        <begin position="158"/>
        <end position="177"/>
    </location>
</feature>
<dbReference type="GO" id="GO:0006508">
    <property type="term" value="P:proteolysis"/>
    <property type="evidence" value="ECO:0007669"/>
    <property type="project" value="InterPro"/>
</dbReference>
<feature type="compositionally biased region" description="Basic and acidic residues" evidence="3">
    <location>
        <begin position="158"/>
        <end position="173"/>
    </location>
</feature>
<dbReference type="RefSeq" id="WP_257743157.1">
    <property type="nucleotide sequence ID" value="NZ_CP096115.1"/>
</dbReference>
<keyword evidence="2" id="KW-0645">Protease</keyword>
<evidence type="ECO:0000313" key="6">
    <source>
        <dbReference type="Proteomes" id="UP001060368"/>
    </source>
</evidence>
<dbReference type="InterPro" id="IPR001375">
    <property type="entry name" value="Peptidase_S9_cat"/>
</dbReference>
<keyword evidence="6" id="KW-1185">Reference proteome</keyword>
<protein>
    <submittedName>
        <fullName evidence="5">S9 family peptidase</fullName>
    </submittedName>
</protein>
<name>A0A9E7PPD0_9EURY</name>
<reference evidence="5" key="1">
    <citation type="submission" date="2022-04" db="EMBL/GenBank/DDBJ databases">
        <title>Complete genome of Methanoplanus endosymbiosus DSM 3599.</title>
        <authorList>
            <person name="Chen S.-C."/>
            <person name="You Y.-T."/>
            <person name="Zhou Y.-Z."/>
            <person name="Lai M.-C."/>
        </authorList>
    </citation>
    <scope>NUCLEOTIDE SEQUENCE</scope>
    <source>
        <strain evidence="5">DSM 3599</strain>
    </source>
</reference>
<accession>A0A9E7PPD0</accession>
<evidence type="ECO:0000259" key="4">
    <source>
        <dbReference type="Pfam" id="PF00326"/>
    </source>
</evidence>
<dbReference type="Proteomes" id="UP001060368">
    <property type="component" value="Chromosome"/>
</dbReference>
<evidence type="ECO:0000256" key="2">
    <source>
        <dbReference type="ARBA" id="ARBA00022825"/>
    </source>
</evidence>
<dbReference type="InterPro" id="IPR011659">
    <property type="entry name" value="WD40"/>
</dbReference>
<keyword evidence="1" id="KW-0378">Hydrolase</keyword>
<sequence length="656" mass="71887">MSVPVLVLVLLCCMVIHPVFASQTGAEEEWTIEDMMEIATVNDVCPSSDGTKVIYTVIKPLINDTKSEMHSQAYEKRLDGSKPRLLLAGEVSTSSPRWSPDETKIAFLSDSSGTNNIWVVPSGGGEATQVTNTETPVISFAWSPQGDTIAFTMPKPPTEEQIKREEEKNDRTVAGENPPMITLWTIPAEPGAEPVKVAGGDCSVTDFSWAPDGSSIAFSHQKTAEISDLDTMDISVVRLSDGSISPLTTAIGPKGNPLFSPDGTSVACIAGPVGSTTFSNYSVYIAEVDGDNAVRLAPTYDNFPTLFGWSADQSFLWFTENRGEQKKIGMLPVDGSEPEYFGPPDGNVLSSILDTNAHMIGFSWENATSPDEGYITPADSFSPIKVTEINDCVRSLPVAETEIISWESSDGLRIEGVLTYPLHYENGQKYPLIVNIHGGPVDTFYETYYSDVFPLPILSSEGYAVLRPNIRGSSGRGIDFRMANVEDWGGMDFNDVMNGVDYLIDEGIADPDRLGIMGHSYGGYMTDWTVTQTDRFKAAVSYAGLSDLISFTLTTDAEQLIPDYLNTNVWGDYECIKSHSAIGSVKNVTTPVLFIHGEADTRIPPSQAQEMYTALALQGVPTRMVTYPREGHVISEPKHRMDYWQESLDWFDKYLK</sequence>